<sequence length="51" mass="6353">MKFYLQANVFELELNRFERRKLLGNVADSRLEDEWRSHLSFIPLFNIRYYN</sequence>
<protein>
    <submittedName>
        <fullName evidence="2">Uncharacterized protein</fullName>
    </submittedName>
</protein>
<dbReference type="AlphaFoldDB" id="A0A0M3HGX6"/>
<evidence type="ECO:0000313" key="1">
    <source>
        <dbReference type="Proteomes" id="UP000036681"/>
    </source>
</evidence>
<accession>A0A0M3HGX6</accession>
<organism evidence="1 2">
    <name type="scientific">Ascaris lumbricoides</name>
    <name type="common">Giant roundworm</name>
    <dbReference type="NCBI Taxonomy" id="6252"/>
    <lineage>
        <taxon>Eukaryota</taxon>
        <taxon>Metazoa</taxon>
        <taxon>Ecdysozoa</taxon>
        <taxon>Nematoda</taxon>
        <taxon>Chromadorea</taxon>
        <taxon>Rhabditida</taxon>
        <taxon>Spirurina</taxon>
        <taxon>Ascaridomorpha</taxon>
        <taxon>Ascaridoidea</taxon>
        <taxon>Ascarididae</taxon>
        <taxon>Ascaris</taxon>
    </lineage>
</organism>
<dbReference type="WBParaSite" id="ALUE_0000077101-mRNA-1">
    <property type="protein sequence ID" value="ALUE_0000077101-mRNA-1"/>
    <property type="gene ID" value="ALUE_0000077101"/>
</dbReference>
<dbReference type="Proteomes" id="UP000036681">
    <property type="component" value="Unplaced"/>
</dbReference>
<evidence type="ECO:0000313" key="2">
    <source>
        <dbReference type="WBParaSite" id="ALUE_0000077101-mRNA-1"/>
    </source>
</evidence>
<proteinExistence type="predicted"/>
<reference evidence="2" key="1">
    <citation type="submission" date="2017-02" db="UniProtKB">
        <authorList>
            <consortium name="WormBaseParasite"/>
        </authorList>
    </citation>
    <scope>IDENTIFICATION</scope>
</reference>
<keyword evidence="1" id="KW-1185">Reference proteome</keyword>
<name>A0A0M3HGX6_ASCLU</name>